<dbReference type="OrthoDB" id="312811at2157"/>
<dbReference type="GO" id="GO:0055085">
    <property type="term" value="P:transmembrane transport"/>
    <property type="evidence" value="ECO:0007669"/>
    <property type="project" value="InterPro"/>
</dbReference>
<dbReference type="EMBL" id="FOXI01000026">
    <property type="protein sequence ID" value="SFQ16899.1"/>
    <property type="molecule type" value="Genomic_DNA"/>
</dbReference>
<evidence type="ECO:0000259" key="8">
    <source>
        <dbReference type="PROSITE" id="PS50928"/>
    </source>
</evidence>
<dbReference type="CDD" id="cd06261">
    <property type="entry name" value="TM_PBP2"/>
    <property type="match status" value="1"/>
</dbReference>
<keyword evidence="5 7" id="KW-1133">Transmembrane helix</keyword>
<comment type="similarity">
    <text evidence="7">Belongs to the binding-protein-dependent transport system permease family.</text>
</comment>
<dbReference type="SUPFAM" id="SSF161098">
    <property type="entry name" value="MetI-like"/>
    <property type="match status" value="1"/>
</dbReference>
<comment type="subcellular location">
    <subcellularLocation>
        <location evidence="1 7">Cell membrane</location>
        <topology evidence="1 7">Multi-pass membrane protein</topology>
    </subcellularLocation>
</comment>
<feature type="domain" description="ABC transmembrane type-1" evidence="8">
    <location>
        <begin position="109"/>
        <end position="299"/>
    </location>
</feature>
<dbReference type="AlphaFoldDB" id="A0A1I5WB41"/>
<evidence type="ECO:0000256" key="6">
    <source>
        <dbReference type="ARBA" id="ARBA00023136"/>
    </source>
</evidence>
<gene>
    <name evidence="9" type="ORF">SAMN05216277_1266</name>
</gene>
<evidence type="ECO:0000313" key="9">
    <source>
        <dbReference type="EMBL" id="SFQ16899.1"/>
    </source>
</evidence>
<keyword evidence="3" id="KW-1003">Cell membrane</keyword>
<feature type="transmembrane region" description="Helical" evidence="7">
    <location>
        <begin position="43"/>
        <end position="65"/>
    </location>
</feature>
<feature type="transmembrane region" description="Helical" evidence="7">
    <location>
        <begin position="277"/>
        <end position="298"/>
    </location>
</feature>
<evidence type="ECO:0000256" key="7">
    <source>
        <dbReference type="RuleBase" id="RU363032"/>
    </source>
</evidence>
<keyword evidence="4 7" id="KW-0812">Transmembrane</keyword>
<evidence type="ECO:0000256" key="2">
    <source>
        <dbReference type="ARBA" id="ARBA00022448"/>
    </source>
</evidence>
<evidence type="ECO:0000313" key="10">
    <source>
        <dbReference type="Proteomes" id="UP000183769"/>
    </source>
</evidence>
<dbReference type="InterPro" id="IPR025966">
    <property type="entry name" value="OppC_N"/>
</dbReference>
<evidence type="ECO:0000256" key="1">
    <source>
        <dbReference type="ARBA" id="ARBA00004651"/>
    </source>
</evidence>
<dbReference type="PROSITE" id="PS50928">
    <property type="entry name" value="ABC_TM1"/>
    <property type="match status" value="1"/>
</dbReference>
<organism evidence="9 10">
    <name type="scientific">Halolamina pelagica</name>
    <dbReference type="NCBI Taxonomy" id="699431"/>
    <lineage>
        <taxon>Archaea</taxon>
        <taxon>Methanobacteriati</taxon>
        <taxon>Methanobacteriota</taxon>
        <taxon>Stenosarchaea group</taxon>
        <taxon>Halobacteria</taxon>
        <taxon>Halobacteriales</taxon>
        <taxon>Haloferacaceae</taxon>
    </lineage>
</organism>
<evidence type="ECO:0000256" key="5">
    <source>
        <dbReference type="ARBA" id="ARBA00022989"/>
    </source>
</evidence>
<dbReference type="PANTHER" id="PTHR43386:SF1">
    <property type="entry name" value="D,D-DIPEPTIDE TRANSPORT SYSTEM PERMEASE PROTEIN DDPC-RELATED"/>
    <property type="match status" value="1"/>
</dbReference>
<sequence length="313" mass="34008">MSGETSSSVAHSEGEPSQGWRRFFENLRNSAREQAHIFAQSRMAVAGLVILIFYVVIALISPYIVPYGPYERIYTDAGGWAKLQPPSLAHPLGTTESAYDVLSQLLLGARIAMFVGLLGAFMVAIIGTTVGLVAGYYGGWVDEIVMRIVDVLYGLPFIPFVIVLVTVLGASVWNIILGISLLYWLSTARVVRSEVLTVRERPYVEAAEAAGASDFRIMAVHILPNVIPLAALYAAIAVGYSIVAQASIAFLGFGDPTIPSWGVMLQRAFVTQSFGTAWWWVFPPGLSITMVVTGAYLVGRGYEEVVNPQLQEK</sequence>
<evidence type="ECO:0000256" key="4">
    <source>
        <dbReference type="ARBA" id="ARBA00022692"/>
    </source>
</evidence>
<dbReference type="InterPro" id="IPR035906">
    <property type="entry name" value="MetI-like_sf"/>
</dbReference>
<feature type="transmembrane region" description="Helical" evidence="7">
    <location>
        <begin position="157"/>
        <end position="185"/>
    </location>
</feature>
<dbReference type="RefSeq" id="WP_074880860.1">
    <property type="nucleotide sequence ID" value="NZ_FOXI01000026.1"/>
</dbReference>
<proteinExistence type="inferred from homology"/>
<dbReference type="InterPro" id="IPR000515">
    <property type="entry name" value="MetI-like"/>
</dbReference>
<dbReference type="Pfam" id="PF00528">
    <property type="entry name" value="BPD_transp_1"/>
    <property type="match status" value="1"/>
</dbReference>
<feature type="transmembrane region" description="Helical" evidence="7">
    <location>
        <begin position="111"/>
        <end position="137"/>
    </location>
</feature>
<dbReference type="PANTHER" id="PTHR43386">
    <property type="entry name" value="OLIGOPEPTIDE TRANSPORT SYSTEM PERMEASE PROTEIN APPC"/>
    <property type="match status" value="1"/>
</dbReference>
<feature type="transmembrane region" description="Helical" evidence="7">
    <location>
        <begin position="226"/>
        <end position="253"/>
    </location>
</feature>
<keyword evidence="10" id="KW-1185">Reference proteome</keyword>
<dbReference type="InterPro" id="IPR050366">
    <property type="entry name" value="BP-dependent_transpt_permease"/>
</dbReference>
<keyword evidence="2 7" id="KW-0813">Transport</keyword>
<dbReference type="GO" id="GO:0005886">
    <property type="term" value="C:plasma membrane"/>
    <property type="evidence" value="ECO:0007669"/>
    <property type="project" value="UniProtKB-SubCell"/>
</dbReference>
<keyword evidence="6 7" id="KW-0472">Membrane</keyword>
<evidence type="ECO:0000256" key="3">
    <source>
        <dbReference type="ARBA" id="ARBA00022475"/>
    </source>
</evidence>
<name>A0A1I5WB41_9EURY</name>
<reference evidence="10" key="1">
    <citation type="submission" date="2016-10" db="EMBL/GenBank/DDBJ databases">
        <authorList>
            <person name="Varghese N."/>
            <person name="Submissions S."/>
        </authorList>
    </citation>
    <scope>NUCLEOTIDE SEQUENCE [LARGE SCALE GENOMIC DNA]</scope>
    <source>
        <strain evidence="10">CGMCC 1.10329</strain>
    </source>
</reference>
<dbReference type="Proteomes" id="UP000183769">
    <property type="component" value="Unassembled WGS sequence"/>
</dbReference>
<dbReference type="Pfam" id="PF12911">
    <property type="entry name" value="OppC_N"/>
    <property type="match status" value="1"/>
</dbReference>
<accession>A0A1I5WB41</accession>
<dbReference type="Gene3D" id="1.10.3720.10">
    <property type="entry name" value="MetI-like"/>
    <property type="match status" value="1"/>
</dbReference>
<protein>
    <submittedName>
        <fullName evidence="9">Peptide/nickel transport system permease protein</fullName>
    </submittedName>
</protein>